<protein>
    <submittedName>
        <fullName evidence="2">4Fe-4S binding protein</fullName>
    </submittedName>
</protein>
<dbReference type="Pfam" id="PF14697">
    <property type="entry name" value="Fer4_21"/>
    <property type="match status" value="1"/>
</dbReference>
<name>A0A953M0Z8_9BACT</name>
<dbReference type="Gene3D" id="3.30.70.20">
    <property type="match status" value="1"/>
</dbReference>
<evidence type="ECO:0000313" key="2">
    <source>
        <dbReference type="EMBL" id="MBZ0154848.1"/>
    </source>
</evidence>
<proteinExistence type="predicted"/>
<dbReference type="PROSITE" id="PS51379">
    <property type="entry name" value="4FE4S_FER_2"/>
    <property type="match status" value="2"/>
</dbReference>
<dbReference type="InterPro" id="IPR017896">
    <property type="entry name" value="4Fe4S_Fe-S-bd"/>
</dbReference>
<reference evidence="2" key="1">
    <citation type="journal article" date="2021" name="bioRxiv">
        <title>Unraveling nitrogen, sulfur and carbon metabolic pathways and microbial community transcriptional responses to substrate deprivation and toxicity stresses in a bioreactor mimicking anoxic brackish coastal sediment conditions.</title>
        <authorList>
            <person name="Martins P.D."/>
            <person name="Echeveste M.J."/>
            <person name="Arshad A."/>
            <person name="Kurth J."/>
            <person name="Ouboter H."/>
            <person name="Jetten M.S.M."/>
            <person name="Welte C.U."/>
        </authorList>
    </citation>
    <scope>NUCLEOTIDE SEQUENCE</scope>
    <source>
        <strain evidence="2">MAG_39</strain>
    </source>
</reference>
<dbReference type="Proteomes" id="UP000705867">
    <property type="component" value="Unassembled WGS sequence"/>
</dbReference>
<feature type="domain" description="4Fe-4S ferredoxin-type" evidence="1">
    <location>
        <begin position="207"/>
        <end position="237"/>
    </location>
</feature>
<evidence type="ECO:0000259" key="1">
    <source>
        <dbReference type="PROSITE" id="PS51379"/>
    </source>
</evidence>
<organism evidence="2 3">
    <name type="scientific">Candidatus Nitrobium versatile</name>
    <dbReference type="NCBI Taxonomy" id="2884831"/>
    <lineage>
        <taxon>Bacteria</taxon>
        <taxon>Pseudomonadati</taxon>
        <taxon>Nitrospirota</taxon>
        <taxon>Nitrospiria</taxon>
        <taxon>Nitrospirales</taxon>
        <taxon>Nitrospiraceae</taxon>
        <taxon>Candidatus Nitrobium</taxon>
    </lineage>
</organism>
<accession>A0A953M0Z8</accession>
<reference evidence="2" key="2">
    <citation type="submission" date="2021-08" db="EMBL/GenBank/DDBJ databases">
        <authorList>
            <person name="Dalcin Martins P."/>
        </authorList>
    </citation>
    <scope>NUCLEOTIDE SEQUENCE</scope>
    <source>
        <strain evidence="2">MAG_39</strain>
    </source>
</reference>
<comment type="caution">
    <text evidence="2">The sequence shown here is derived from an EMBL/GenBank/DDBJ whole genome shotgun (WGS) entry which is preliminary data.</text>
</comment>
<dbReference type="AlphaFoldDB" id="A0A953M0Z8"/>
<sequence>MCEFCTKHGDGKIWYKNASNFSRDLVADLKRRKYIEGFLETTIRDGFATLGRLEALFRKRGRLPDSVAGRMEERAKAEHYGQVLPMEEVRELVMKAETVIRMPCACRWTAQKKETRCCYGISYGPDAWYEGIDMRYFGKMPDGGQELLEREEALRQMEEMEEHGAIHTIWTMITPFIGAVCNCTARDCIAMKTLAGIRVELMARAEYAAVVDRELCTGCGLCAERCQFDAISDIRGEGRDYASVDPFKCFGCGLCRRACVFGALSMRLR</sequence>
<dbReference type="SUPFAM" id="SSF54862">
    <property type="entry name" value="4Fe-4S ferredoxins"/>
    <property type="match status" value="1"/>
</dbReference>
<evidence type="ECO:0000313" key="3">
    <source>
        <dbReference type="Proteomes" id="UP000705867"/>
    </source>
</evidence>
<dbReference type="EMBL" id="JAIOIV010000014">
    <property type="protein sequence ID" value="MBZ0154848.1"/>
    <property type="molecule type" value="Genomic_DNA"/>
</dbReference>
<feature type="domain" description="4Fe-4S ferredoxin-type" evidence="1">
    <location>
        <begin position="240"/>
        <end position="269"/>
    </location>
</feature>
<gene>
    <name evidence="2" type="ORF">K8I29_01365</name>
</gene>